<keyword evidence="2 4" id="KW-0689">Ribosomal protein</keyword>
<dbReference type="Pfam" id="PF03297">
    <property type="entry name" value="Ribosomal_S25"/>
    <property type="match status" value="1"/>
</dbReference>
<reference evidence="6" key="2">
    <citation type="submission" date="2020-12" db="EMBL/GenBank/DDBJ databases">
        <title>New Spironucleus salmonicida genome in near-complete chromosomes.</title>
        <authorList>
            <person name="Xu F."/>
            <person name="Kurt Z."/>
            <person name="Jimenez-Gonzalez A."/>
            <person name="Astvaldsson A."/>
            <person name="Andersson J.O."/>
            <person name="Svard S.G."/>
        </authorList>
    </citation>
    <scope>NUCLEOTIDE SEQUENCE</scope>
    <source>
        <strain evidence="6">ATCC 50377</strain>
    </source>
</reference>
<dbReference type="VEuPathDB" id="GiardiaDB:SS50377_28578"/>
<evidence type="ECO:0000256" key="2">
    <source>
        <dbReference type="ARBA" id="ARBA00022980"/>
    </source>
</evidence>
<keyword evidence="7" id="KW-1185">Reference proteome</keyword>
<proteinExistence type="inferred from homology"/>
<dbReference type="PANTHER" id="PTHR12850">
    <property type="entry name" value="40S RIBOSOMAL PROTEIN S25"/>
    <property type="match status" value="1"/>
</dbReference>
<gene>
    <name evidence="5" type="ORF">SS50377_18939</name>
    <name evidence="6" type="ORF">SS50377_28578</name>
</gene>
<dbReference type="Gene3D" id="3.30.63.20">
    <property type="match status" value="1"/>
</dbReference>
<dbReference type="Proteomes" id="UP000018208">
    <property type="component" value="Unassembled WGS sequence"/>
</dbReference>
<sequence length="93" mass="10450">MSQNKKQWTKSNKKDKIYQDTVFADQAALEAALVIISSMKIVTLTSVCDRCKIGASLARKAIQHLVEKNTIQLAYTHSSLKFWVNPQKVAAKQ</sequence>
<evidence type="ECO:0000313" key="5">
    <source>
        <dbReference type="EMBL" id="EST41597.1"/>
    </source>
</evidence>
<evidence type="ECO:0000313" key="7">
    <source>
        <dbReference type="Proteomes" id="UP000018208"/>
    </source>
</evidence>
<comment type="similarity">
    <text evidence="1 4">Belongs to the eukaryotic ribosomal protein eS25 family.</text>
</comment>
<dbReference type="InterPro" id="IPR004977">
    <property type="entry name" value="Ribosomal_eS25"/>
</dbReference>
<dbReference type="GO" id="GO:0005840">
    <property type="term" value="C:ribosome"/>
    <property type="evidence" value="ECO:0007669"/>
    <property type="project" value="UniProtKB-KW"/>
</dbReference>
<dbReference type="GO" id="GO:1990904">
    <property type="term" value="C:ribonucleoprotein complex"/>
    <property type="evidence" value="ECO:0007669"/>
    <property type="project" value="UniProtKB-KW"/>
</dbReference>
<evidence type="ECO:0000313" key="6">
    <source>
        <dbReference type="EMBL" id="KAH0569622.1"/>
    </source>
</evidence>
<evidence type="ECO:0000256" key="1">
    <source>
        <dbReference type="ARBA" id="ARBA00009106"/>
    </source>
</evidence>
<name>V6LB03_9EUKA</name>
<dbReference type="EMBL" id="KI546169">
    <property type="protein sequence ID" value="EST41597.1"/>
    <property type="molecule type" value="Genomic_DNA"/>
</dbReference>
<evidence type="ECO:0000256" key="3">
    <source>
        <dbReference type="ARBA" id="ARBA00023274"/>
    </source>
</evidence>
<accession>V6LB03</accession>
<dbReference type="OrthoDB" id="10263513at2759"/>
<dbReference type="EMBL" id="AUWU02000009">
    <property type="protein sequence ID" value="KAH0569622.1"/>
    <property type="molecule type" value="Genomic_DNA"/>
</dbReference>
<reference evidence="5 6" key="1">
    <citation type="journal article" date="2014" name="PLoS Genet.">
        <title>The Genome of Spironucleus salmonicida Highlights a Fish Pathogen Adapted to Fluctuating Environments.</title>
        <authorList>
            <person name="Xu F."/>
            <person name="Jerlstrom-Hultqvist J."/>
            <person name="Einarsson E."/>
            <person name="Astvaldsson A."/>
            <person name="Svard S.G."/>
            <person name="Andersson J.O."/>
        </authorList>
    </citation>
    <scope>NUCLEOTIDE SEQUENCE</scope>
    <source>
        <strain evidence="6">ATCC 50377</strain>
    </source>
</reference>
<dbReference type="AlphaFoldDB" id="V6LB03"/>
<protein>
    <recommendedName>
        <fullName evidence="4">40S ribosomal protein S25</fullName>
    </recommendedName>
</protein>
<keyword evidence="3 4" id="KW-0687">Ribonucleoprotein</keyword>
<evidence type="ECO:0000256" key="4">
    <source>
        <dbReference type="RuleBase" id="RU366057"/>
    </source>
</evidence>
<organism evidence="5">
    <name type="scientific">Spironucleus salmonicida</name>
    <dbReference type="NCBI Taxonomy" id="348837"/>
    <lineage>
        <taxon>Eukaryota</taxon>
        <taxon>Metamonada</taxon>
        <taxon>Diplomonadida</taxon>
        <taxon>Hexamitidae</taxon>
        <taxon>Hexamitinae</taxon>
        <taxon>Spironucleus</taxon>
    </lineage>
</organism>